<sequence>MYKAITRNGNTFFYCNEQLILKAITSKYFCYYKFYIEDVNNTKLLEISVRSFFGFFKKYSIKKQSLNQFVELKKIKGDLVLKLNNDNLSLYQKRHLIKFQGDFILNE</sequence>
<dbReference type="AlphaFoldDB" id="A0AAJ4W4B5"/>
<accession>A0AAJ4W4B5</accession>
<comment type="caution">
    <text evidence="1">The sequence shown here is derived from an EMBL/GenBank/DDBJ whole genome shotgun (WGS) entry which is preliminary data.</text>
</comment>
<organism evidence="1 2">
    <name type="scientific">Myroides profundi</name>
    <dbReference type="NCBI Taxonomy" id="480520"/>
    <lineage>
        <taxon>Bacteria</taxon>
        <taxon>Pseudomonadati</taxon>
        <taxon>Bacteroidota</taxon>
        <taxon>Flavobacteriia</taxon>
        <taxon>Flavobacteriales</taxon>
        <taxon>Flavobacteriaceae</taxon>
        <taxon>Myroides</taxon>
    </lineage>
</organism>
<reference evidence="1 2" key="1">
    <citation type="submission" date="2016-10" db="EMBL/GenBank/DDBJ databases">
        <authorList>
            <person name="Varghese N."/>
            <person name="Submissions S."/>
        </authorList>
    </citation>
    <scope>NUCLEOTIDE SEQUENCE [LARGE SCALE GENOMIC DNA]</scope>
    <source>
        <strain evidence="2">DSM 19823 / KCTC 23066 / CCTCC M 208030 / D25</strain>
    </source>
</reference>
<proteinExistence type="predicted"/>
<protein>
    <submittedName>
        <fullName evidence="1">Uncharacterized protein</fullName>
    </submittedName>
</protein>
<gene>
    <name evidence="1" type="ORF">SAMN04488089_102342</name>
</gene>
<name>A0AAJ4W4B5_MYRPR</name>
<evidence type="ECO:0000313" key="2">
    <source>
        <dbReference type="Proteomes" id="UP000183496"/>
    </source>
</evidence>
<evidence type="ECO:0000313" key="1">
    <source>
        <dbReference type="EMBL" id="SEQ32681.1"/>
    </source>
</evidence>
<keyword evidence="2" id="KW-1185">Reference proteome</keyword>
<dbReference type="EMBL" id="FOFY01000002">
    <property type="protein sequence ID" value="SEQ32681.1"/>
    <property type="molecule type" value="Genomic_DNA"/>
</dbReference>
<dbReference type="Proteomes" id="UP000183496">
    <property type="component" value="Unassembled WGS sequence"/>
</dbReference>